<gene>
    <name evidence="2" type="ORF">NCTC13765_00558</name>
</gene>
<dbReference type="EMBL" id="UHFR01000005">
    <property type="protein sequence ID" value="SUN76112.1"/>
    <property type="molecule type" value="Genomic_DNA"/>
</dbReference>
<dbReference type="SUPFAM" id="SSF53474">
    <property type="entry name" value="alpha/beta-Hydrolases"/>
    <property type="match status" value="1"/>
</dbReference>
<keyword evidence="2" id="KW-0378">Hydrolase</keyword>
<evidence type="ECO:0000313" key="2">
    <source>
        <dbReference type="EMBL" id="SUN76112.1"/>
    </source>
</evidence>
<dbReference type="PANTHER" id="PTHR43689:SF8">
    <property type="entry name" value="ALPHA_BETA-HYDROLASES SUPERFAMILY PROTEIN"/>
    <property type="match status" value="1"/>
</dbReference>
<evidence type="ECO:0000313" key="3">
    <source>
        <dbReference type="Proteomes" id="UP000254634"/>
    </source>
</evidence>
<accession>A0A380KW13</accession>
<dbReference type="Proteomes" id="UP000254634">
    <property type="component" value="Unassembled WGS sequence"/>
</dbReference>
<dbReference type="PANTHER" id="PTHR43689">
    <property type="entry name" value="HYDROLASE"/>
    <property type="match status" value="1"/>
</dbReference>
<dbReference type="STRING" id="1123307.GCA_000380065_00995"/>
<name>A0A380KW13_9STRE</name>
<proteinExistence type="predicted"/>
<dbReference type="Gene3D" id="3.40.50.1820">
    <property type="entry name" value="alpha/beta hydrolase"/>
    <property type="match status" value="1"/>
</dbReference>
<dbReference type="AlphaFoldDB" id="A0A380KW13"/>
<dbReference type="GO" id="GO:0016787">
    <property type="term" value="F:hydrolase activity"/>
    <property type="evidence" value="ECO:0007669"/>
    <property type="project" value="UniProtKB-KW"/>
</dbReference>
<dbReference type="RefSeq" id="WP_018371695.1">
    <property type="nucleotide sequence ID" value="NZ_UHFR01000005.1"/>
</dbReference>
<protein>
    <submittedName>
        <fullName evidence="2">Putative alpha/beta superfamily hydrolase</fullName>
    </submittedName>
</protein>
<feature type="domain" description="AB hydrolase-1" evidence="1">
    <location>
        <begin position="3"/>
        <end position="195"/>
    </location>
</feature>
<dbReference type="Pfam" id="PF12697">
    <property type="entry name" value="Abhydrolase_6"/>
    <property type="match status" value="1"/>
</dbReference>
<reference evidence="2" key="1">
    <citation type="submission" date="2018-06" db="EMBL/GenBank/DDBJ databases">
        <authorList>
            <consortium name="Pathogen Informatics"/>
            <person name="Doyle S."/>
        </authorList>
    </citation>
    <scope>NUCLEOTIDE SEQUENCE [LARGE SCALE GENOMIC DNA]</scope>
    <source>
        <strain evidence="2">NCTC13765</strain>
    </source>
</reference>
<dbReference type="OrthoDB" id="9775557at2"/>
<sequence>MKLIFLQGAGQMADDWGQVREHLANYPSAAPELLPSGVFPADFAQLKANALEHIKQENEDFVLVGLSLGGTLALALAEEKLPQLKGLVVSAGQYDLKHSFFYKLQNIAFKLLPSKTLAQEGVDKASLVRFFKSMKNLDMTEQVKHINLPVRVICGSKDKVNLASAKDLARLLPHAQLTILENGGHELNKEMPKEFSVIVEDFLQKRFGID</sequence>
<dbReference type="InterPro" id="IPR029058">
    <property type="entry name" value="AB_hydrolase_fold"/>
</dbReference>
<keyword evidence="3" id="KW-1185">Reference proteome</keyword>
<dbReference type="InterPro" id="IPR000073">
    <property type="entry name" value="AB_hydrolase_1"/>
</dbReference>
<organism evidence="2 3">
    <name type="scientific">Streptococcus massiliensis</name>
    <dbReference type="NCBI Taxonomy" id="313439"/>
    <lineage>
        <taxon>Bacteria</taxon>
        <taxon>Bacillati</taxon>
        <taxon>Bacillota</taxon>
        <taxon>Bacilli</taxon>
        <taxon>Lactobacillales</taxon>
        <taxon>Streptococcaceae</taxon>
        <taxon>Streptococcus</taxon>
    </lineage>
</organism>
<evidence type="ECO:0000259" key="1">
    <source>
        <dbReference type="Pfam" id="PF12697"/>
    </source>
</evidence>